<dbReference type="PATRIC" id="fig|1300222.3.peg.3212"/>
<reference evidence="2 3" key="1">
    <citation type="submission" date="2013-03" db="EMBL/GenBank/DDBJ databases">
        <title>Assembly of a new bacterial strain Brevibacillus borstelensis AK1.</title>
        <authorList>
            <person name="Rajan I."/>
            <person name="PoliReddy D."/>
            <person name="Sugumar T."/>
            <person name="Rathinam K."/>
            <person name="Alqarawi S."/>
            <person name="Khalil A.B."/>
            <person name="Sivakumar N."/>
        </authorList>
    </citation>
    <scope>NUCLEOTIDE SEQUENCE [LARGE SCALE GENOMIC DNA]</scope>
    <source>
        <strain evidence="2 3">AK1</strain>
    </source>
</reference>
<dbReference type="EMBL" id="APBN01000006">
    <property type="protein sequence ID" value="EMT51730.1"/>
    <property type="molecule type" value="Genomic_DNA"/>
</dbReference>
<dbReference type="RefSeq" id="WP_003389303.1">
    <property type="nucleotide sequence ID" value="NZ_APBN01000006.1"/>
</dbReference>
<gene>
    <name evidence="2" type="ORF">I532_15346</name>
</gene>
<dbReference type="GO" id="GO:0015833">
    <property type="term" value="P:peptide transport"/>
    <property type="evidence" value="ECO:0007669"/>
    <property type="project" value="TreeGrafter"/>
</dbReference>
<dbReference type="InterPro" id="IPR000914">
    <property type="entry name" value="SBP_5_dom"/>
</dbReference>
<accession>M8E8C7</accession>
<name>M8E8C7_9BACL</name>
<protein>
    <recommendedName>
        <fullName evidence="1">Solute-binding protein family 5 domain-containing protein</fullName>
    </recommendedName>
</protein>
<dbReference type="PANTHER" id="PTHR30290">
    <property type="entry name" value="PERIPLASMIC BINDING COMPONENT OF ABC TRANSPORTER"/>
    <property type="match status" value="1"/>
</dbReference>
<dbReference type="InterPro" id="IPR039424">
    <property type="entry name" value="SBP_5"/>
</dbReference>
<dbReference type="GO" id="GO:1904680">
    <property type="term" value="F:peptide transmembrane transporter activity"/>
    <property type="evidence" value="ECO:0007669"/>
    <property type="project" value="TreeGrafter"/>
</dbReference>
<dbReference type="Proteomes" id="UP000012081">
    <property type="component" value="Unassembled WGS sequence"/>
</dbReference>
<organism evidence="2 3">
    <name type="scientific">Brevibacillus borstelensis AK1</name>
    <dbReference type="NCBI Taxonomy" id="1300222"/>
    <lineage>
        <taxon>Bacteria</taxon>
        <taxon>Bacillati</taxon>
        <taxon>Bacillota</taxon>
        <taxon>Bacilli</taxon>
        <taxon>Bacillales</taxon>
        <taxon>Paenibacillaceae</taxon>
        <taxon>Brevibacillus</taxon>
    </lineage>
</organism>
<dbReference type="Pfam" id="PF00496">
    <property type="entry name" value="SBP_bac_5"/>
    <property type="match status" value="1"/>
</dbReference>
<proteinExistence type="predicted"/>
<feature type="domain" description="Solute-binding protein family 5" evidence="1">
    <location>
        <begin position="2"/>
        <end position="279"/>
    </location>
</feature>
<dbReference type="PANTHER" id="PTHR30290:SF72">
    <property type="entry name" value="HTH-TYPE TRANSCRIPTIONAL REGULATOR SGRR"/>
    <property type="match status" value="1"/>
</dbReference>
<keyword evidence="3" id="KW-1185">Reference proteome</keyword>
<evidence type="ECO:0000259" key="1">
    <source>
        <dbReference type="Pfam" id="PF00496"/>
    </source>
</evidence>
<sequence>MMTSRDVLHTLQRIWDVRSPSRWQYEDIERAELVGDYAITFHLRRPNRFFLHFFSSVTMSILPWNVEFSGRAIVGTGPFRMAACTDQVLVLEAFDDYFRERALLDRVELWLIPEMTSGERQYQLPALEEASAQKEQTGNQLAYQEFGCRYLIFNFRRPGFQHHPSFRKAMRLVYDRRLLMRQWMNSHAAPADSFLPEKSKQARYPETSLAEAKALLEESGYAGETIQLYFCDKQEDREVASWLQQRCEEIGLQLSLHAYCFSETLTRRLEEEADMLIAAEVLEKDVEWGLLRLFKDEGTFLYRFFNWEQHELLEEHLRDFVRLPEEAERARIIDRIEQLIRDENWLLYGFHKQKEARYHPALKGLSIESFGWVDFSKLWIRR</sequence>
<comment type="caution">
    <text evidence="2">The sequence shown here is derived from an EMBL/GenBank/DDBJ whole genome shotgun (WGS) entry which is preliminary data.</text>
</comment>
<evidence type="ECO:0000313" key="3">
    <source>
        <dbReference type="Proteomes" id="UP000012081"/>
    </source>
</evidence>
<dbReference type="Gene3D" id="3.40.190.10">
    <property type="entry name" value="Periplasmic binding protein-like II"/>
    <property type="match status" value="1"/>
</dbReference>
<dbReference type="Gene3D" id="3.10.105.10">
    <property type="entry name" value="Dipeptide-binding Protein, Domain 3"/>
    <property type="match status" value="1"/>
</dbReference>
<dbReference type="SUPFAM" id="SSF53850">
    <property type="entry name" value="Periplasmic binding protein-like II"/>
    <property type="match status" value="1"/>
</dbReference>
<evidence type="ECO:0000313" key="2">
    <source>
        <dbReference type="EMBL" id="EMT51730.1"/>
    </source>
</evidence>
<dbReference type="AlphaFoldDB" id="M8E8C7"/>
<dbReference type="STRING" id="1300222.I532_15346"/>